<sequence length="52" mass="5905">MDKETYEALKKVVFIARRGAIGMTGIASDNARDNIKQVEDWIDEVAKEYEGE</sequence>
<reference evidence="1" key="1">
    <citation type="submission" date="2020-03" db="EMBL/GenBank/DDBJ databases">
        <title>The deep terrestrial virosphere.</title>
        <authorList>
            <person name="Holmfeldt K."/>
            <person name="Nilsson E."/>
            <person name="Simone D."/>
            <person name="Lopez-Fernandez M."/>
            <person name="Wu X."/>
            <person name="de Brujin I."/>
            <person name="Lundin D."/>
            <person name="Andersson A."/>
            <person name="Bertilsson S."/>
            <person name="Dopson M."/>
        </authorList>
    </citation>
    <scope>NUCLEOTIDE SEQUENCE</scope>
    <source>
        <strain evidence="1">TM448A00312</strain>
        <strain evidence="2">TM448B00682</strain>
    </source>
</reference>
<gene>
    <name evidence="1" type="ORF">TM448A00312_0053</name>
    <name evidence="2" type="ORF">TM448B00682_0028</name>
</gene>
<proteinExistence type="predicted"/>
<evidence type="ECO:0000313" key="2">
    <source>
        <dbReference type="EMBL" id="QJH96334.1"/>
    </source>
</evidence>
<accession>A0A6H1ZFQ3</accession>
<organism evidence="1">
    <name type="scientific">viral metagenome</name>
    <dbReference type="NCBI Taxonomy" id="1070528"/>
    <lineage>
        <taxon>unclassified sequences</taxon>
        <taxon>metagenomes</taxon>
        <taxon>organismal metagenomes</taxon>
    </lineage>
</organism>
<name>A0A6H1ZFQ3_9ZZZZ</name>
<dbReference type="AlphaFoldDB" id="A0A6H1ZFQ3"/>
<dbReference type="EMBL" id="MT144647">
    <property type="protein sequence ID" value="QJH96334.1"/>
    <property type="molecule type" value="Genomic_DNA"/>
</dbReference>
<dbReference type="EMBL" id="MT144002">
    <property type="protein sequence ID" value="QJA46095.1"/>
    <property type="molecule type" value="Genomic_DNA"/>
</dbReference>
<evidence type="ECO:0000313" key="1">
    <source>
        <dbReference type="EMBL" id="QJA46095.1"/>
    </source>
</evidence>
<protein>
    <submittedName>
        <fullName evidence="1">Uncharacterized protein</fullName>
    </submittedName>
</protein>